<dbReference type="EMBL" id="JH795857">
    <property type="protein sequence ID" value="EJU04573.1"/>
    <property type="molecule type" value="Genomic_DNA"/>
</dbReference>
<dbReference type="InterPro" id="IPR011011">
    <property type="entry name" value="Znf_FYVE_PHD"/>
</dbReference>
<proteinExistence type="predicted"/>
<evidence type="ECO:0000256" key="1">
    <source>
        <dbReference type="SAM" id="MobiDB-lite"/>
    </source>
</evidence>
<accession>M5GFY9</accession>
<gene>
    <name evidence="2" type="ORF">DACRYDRAFT_20271</name>
</gene>
<dbReference type="HOGENOM" id="CLU_702122_0_0_1"/>
<organism evidence="2 3">
    <name type="scientific">Dacryopinax primogenitus (strain DJM 731)</name>
    <name type="common">Brown rot fungus</name>
    <dbReference type="NCBI Taxonomy" id="1858805"/>
    <lineage>
        <taxon>Eukaryota</taxon>
        <taxon>Fungi</taxon>
        <taxon>Dikarya</taxon>
        <taxon>Basidiomycota</taxon>
        <taxon>Agaricomycotina</taxon>
        <taxon>Dacrymycetes</taxon>
        <taxon>Dacrymycetales</taxon>
        <taxon>Dacrymycetaceae</taxon>
        <taxon>Dacryopinax</taxon>
    </lineage>
</organism>
<evidence type="ECO:0000313" key="2">
    <source>
        <dbReference type="EMBL" id="EJU04573.1"/>
    </source>
</evidence>
<evidence type="ECO:0000313" key="3">
    <source>
        <dbReference type="Proteomes" id="UP000030653"/>
    </source>
</evidence>
<keyword evidence="3" id="KW-1185">Reference proteome</keyword>
<dbReference type="Proteomes" id="UP000030653">
    <property type="component" value="Unassembled WGS sequence"/>
</dbReference>
<dbReference type="RefSeq" id="XP_040631467.1">
    <property type="nucleotide sequence ID" value="XM_040771868.1"/>
</dbReference>
<dbReference type="OrthoDB" id="10259622at2759"/>
<reference evidence="2 3" key="1">
    <citation type="journal article" date="2012" name="Science">
        <title>The Paleozoic origin of enzymatic lignin decomposition reconstructed from 31 fungal genomes.</title>
        <authorList>
            <person name="Floudas D."/>
            <person name="Binder M."/>
            <person name="Riley R."/>
            <person name="Barry K."/>
            <person name="Blanchette R.A."/>
            <person name="Henrissat B."/>
            <person name="Martinez A.T."/>
            <person name="Otillar R."/>
            <person name="Spatafora J.W."/>
            <person name="Yadav J.S."/>
            <person name="Aerts A."/>
            <person name="Benoit I."/>
            <person name="Boyd A."/>
            <person name="Carlson A."/>
            <person name="Copeland A."/>
            <person name="Coutinho P.M."/>
            <person name="de Vries R.P."/>
            <person name="Ferreira P."/>
            <person name="Findley K."/>
            <person name="Foster B."/>
            <person name="Gaskell J."/>
            <person name="Glotzer D."/>
            <person name="Gorecki P."/>
            <person name="Heitman J."/>
            <person name="Hesse C."/>
            <person name="Hori C."/>
            <person name="Igarashi K."/>
            <person name="Jurgens J.A."/>
            <person name="Kallen N."/>
            <person name="Kersten P."/>
            <person name="Kohler A."/>
            <person name="Kuees U."/>
            <person name="Kumar T.K.A."/>
            <person name="Kuo A."/>
            <person name="LaButti K."/>
            <person name="Larrondo L.F."/>
            <person name="Lindquist E."/>
            <person name="Ling A."/>
            <person name="Lombard V."/>
            <person name="Lucas S."/>
            <person name="Lundell T."/>
            <person name="Martin R."/>
            <person name="McLaughlin D.J."/>
            <person name="Morgenstern I."/>
            <person name="Morin E."/>
            <person name="Murat C."/>
            <person name="Nagy L.G."/>
            <person name="Nolan M."/>
            <person name="Ohm R.A."/>
            <person name="Patyshakuliyeva A."/>
            <person name="Rokas A."/>
            <person name="Ruiz-Duenas F.J."/>
            <person name="Sabat G."/>
            <person name="Salamov A."/>
            <person name="Samejima M."/>
            <person name="Schmutz J."/>
            <person name="Slot J.C."/>
            <person name="St John F."/>
            <person name="Stenlid J."/>
            <person name="Sun H."/>
            <person name="Sun S."/>
            <person name="Syed K."/>
            <person name="Tsang A."/>
            <person name="Wiebenga A."/>
            <person name="Young D."/>
            <person name="Pisabarro A."/>
            <person name="Eastwood D.C."/>
            <person name="Martin F."/>
            <person name="Cullen D."/>
            <person name="Grigoriev I.V."/>
            <person name="Hibbett D.S."/>
        </authorList>
    </citation>
    <scope>NUCLEOTIDE SEQUENCE [LARGE SCALE GENOMIC DNA]</scope>
    <source>
        <strain evidence="2 3">DJM-731 SS1</strain>
    </source>
</reference>
<sequence>MMQVMRIRYRSPKAKTWVTYAVGDNVLFVPPGEEVTANARFGIKDTDLWRARILEIRIPNDGCITGASNTDSESDGSSVDVSDSENSTSEGSGNFAITETDGGPVIPVKHSYVKIAWYYSPSYYDTLSVPARLRGYQPSDFGERELICTPDHFDIQHVCTLNGHEEIYPFNERTCEVEDVPDGAYYYRSSFLTREREWKIDPPKYHCICAQTYKLYDDKAMHYCPRPGCHTWYHEGCLKSHSNRSYHSALSDLEEQWEMAIDATRLKPMREELEAAIDSSLPERNPISEDMIAEVRRLARQPIVRGPPHSTIGNGPIVLRARFVLRQLREKLEMPDKLDFVKRKMVKRHLPGGGTSSMMRKRCKMEKFEAKKLKSGEGYKYWAYKCPKCNGPI</sequence>
<feature type="compositionally biased region" description="Low complexity" evidence="1">
    <location>
        <begin position="75"/>
        <end position="89"/>
    </location>
</feature>
<dbReference type="AlphaFoldDB" id="M5GFY9"/>
<protein>
    <recommendedName>
        <fullName evidence="4">BAH domain-containing protein</fullName>
    </recommendedName>
</protein>
<dbReference type="PANTHER" id="PTHR46364">
    <property type="entry name" value="OS08G0421900 PROTEIN"/>
    <property type="match status" value="1"/>
</dbReference>
<feature type="region of interest" description="Disordered" evidence="1">
    <location>
        <begin position="64"/>
        <end position="100"/>
    </location>
</feature>
<evidence type="ECO:0008006" key="4">
    <source>
        <dbReference type="Google" id="ProtNLM"/>
    </source>
</evidence>
<dbReference type="SUPFAM" id="SSF57903">
    <property type="entry name" value="FYVE/PHD zinc finger"/>
    <property type="match status" value="1"/>
</dbReference>
<name>M5GFY9_DACPD</name>
<dbReference type="GeneID" id="63686930"/>